<evidence type="ECO:0000256" key="4">
    <source>
        <dbReference type="SAM" id="SignalP"/>
    </source>
</evidence>
<dbReference type="InterPro" id="IPR003690">
    <property type="entry name" value="MTERF"/>
</dbReference>
<comment type="similarity">
    <text evidence="1">Belongs to the mTERF family.</text>
</comment>
<proteinExistence type="inferred from homology"/>
<feature type="compositionally biased region" description="Polar residues" evidence="3">
    <location>
        <begin position="872"/>
        <end position="890"/>
    </location>
</feature>
<dbReference type="PANTHER" id="PTHR13068">
    <property type="entry name" value="CGI-12 PROTEIN-RELATED"/>
    <property type="match status" value="1"/>
</dbReference>
<dbReference type="GO" id="GO:0003676">
    <property type="term" value="F:nucleic acid binding"/>
    <property type="evidence" value="ECO:0007669"/>
    <property type="project" value="InterPro"/>
</dbReference>
<feature type="compositionally biased region" description="Low complexity" evidence="3">
    <location>
        <begin position="300"/>
        <end position="319"/>
    </location>
</feature>
<evidence type="ECO:0000313" key="6">
    <source>
        <dbReference type="Proteomes" id="UP001153069"/>
    </source>
</evidence>
<dbReference type="SMART" id="SM00733">
    <property type="entry name" value="Mterf"/>
    <property type="match status" value="5"/>
</dbReference>
<evidence type="ECO:0000256" key="1">
    <source>
        <dbReference type="ARBA" id="ARBA00007692"/>
    </source>
</evidence>
<reference evidence="5" key="1">
    <citation type="submission" date="2020-06" db="EMBL/GenBank/DDBJ databases">
        <authorList>
            <consortium name="Plant Systems Biology data submission"/>
        </authorList>
    </citation>
    <scope>NUCLEOTIDE SEQUENCE</scope>
    <source>
        <strain evidence="5">D6</strain>
    </source>
</reference>
<dbReference type="EMBL" id="CAICTM010000612">
    <property type="protein sequence ID" value="CAB9513790.1"/>
    <property type="molecule type" value="Genomic_DNA"/>
</dbReference>
<protein>
    <submittedName>
        <fullName evidence="5">Mitochondrial transcription termination</fullName>
    </submittedName>
</protein>
<comment type="caution">
    <text evidence="5">The sequence shown here is derived from an EMBL/GenBank/DDBJ whole genome shotgun (WGS) entry which is preliminary data.</text>
</comment>
<feature type="chain" id="PRO_5040264515" evidence="4">
    <location>
        <begin position="17"/>
        <end position="1021"/>
    </location>
</feature>
<keyword evidence="4" id="KW-0732">Signal</keyword>
<dbReference type="Gene3D" id="1.25.70.10">
    <property type="entry name" value="Transcription termination factor 3, mitochondrial"/>
    <property type="match status" value="1"/>
</dbReference>
<sequence>MTQWLVLLCTGMAVAGHGWSIRRSLPRRRCSGPLGFCRMTAAVDGDEEVYSIRYSPNFHRHIVSTATSSSSGKKRVVLESFEWLDEAQRKYPTASLEPMDLPPPPLTTMHTYNESSSSHSTRQHPSDEQIQLSEIVAGAGMHETTVYYRDDTHNSSSSSTTVKANNGGAYLLRFLQKLYTTWPTLNPAEIHRAVMDKFPRIAFYDAALVHERLFFLLSPLPPPNVCNATTTSSKDTDFPLLFYRYGYGAGWTPSQLAQALQTLPQFWLPLYLSDALASSRRPQDFLPYIFYHLNSQQQQSQQQQQQQQSQQQSQQQQSQPVSTLHHPPALDTDLSLGVTAADIASWAHAQSALGMTSAQCQFLLQAFPSLRTCDVQPGWDMLLQGPVRYQLHEDAMAYLRLRLQLLDPSHIVCLFKTYTLLTHKRVAPLKKSCDYLQSALQLKSRELQQLIQRMPSLLGSSTTSLQRRIDFFLTTVGMSLEQTIQSVLILPALLQYSMDNLESTYEFFQQYVGSDDLPQVLARKPHIWGLSVETRLQPWVAAMQAYLNLTDEQVRDQVLGRAPELLLFSWNGNLKPKLQFLAQRLELHPQQQALPRLILANPRILTYSILSLEPKIRLLEEHYHNPEAATTVRDLILDNPSLLVIGHAALQKRLKHNQHTTKVGRIQRRVVQMDADNNHPINEFATVSEAAAAAGTSPSNMYSLLRQGRVFRKTNSRYAYETKDNTEEANEEDTKDAGKGGGVRHDMSRLYDVTNAPHSFDCLYASGRVCPPDNASQARGLRRVGGIAVAIPGMLSVSSTAILLQQAIDDCSQGQLLRLKKNDGALSGALLGYPLLLPSRRRCSLFACLVALRIVTRYVALLTGAITKQQRNLGQPETGSNATISTSARRPSSVPLPTHVDIVTDSTYAFGLLNDTARLLDWAMAPTQADFVYQGDEGSPSWWANKDIIWPLSRAYSRFVNFTQSTAVGSNITVNFVLQTRGEKNLVAAAAFRQQVDSWAKEAASVQYQRLSLQQESFTPK</sequence>
<accession>A0A9N8HIS2</accession>
<keyword evidence="2" id="KW-0809">Transit peptide</keyword>
<evidence type="ECO:0000256" key="2">
    <source>
        <dbReference type="ARBA" id="ARBA00022946"/>
    </source>
</evidence>
<feature type="region of interest" description="Disordered" evidence="3">
    <location>
        <begin position="94"/>
        <end position="126"/>
    </location>
</feature>
<feature type="region of interest" description="Disordered" evidence="3">
    <location>
        <begin position="300"/>
        <end position="326"/>
    </location>
</feature>
<dbReference type="PANTHER" id="PTHR13068:SF112">
    <property type="entry name" value="TRANSCRIPTION TERMINATION FACTOR 3, MITOCHONDRIAL"/>
    <property type="match status" value="1"/>
</dbReference>
<feature type="region of interest" description="Disordered" evidence="3">
    <location>
        <begin position="721"/>
        <end position="743"/>
    </location>
</feature>
<feature type="region of interest" description="Disordered" evidence="3">
    <location>
        <begin position="872"/>
        <end position="894"/>
    </location>
</feature>
<evidence type="ECO:0000313" key="5">
    <source>
        <dbReference type="EMBL" id="CAB9513790.1"/>
    </source>
</evidence>
<dbReference type="Pfam" id="PF02536">
    <property type="entry name" value="mTERF"/>
    <property type="match status" value="1"/>
</dbReference>
<dbReference type="AlphaFoldDB" id="A0A9N8HIS2"/>
<name>A0A9N8HIS2_9STRA</name>
<organism evidence="5 6">
    <name type="scientific">Seminavis robusta</name>
    <dbReference type="NCBI Taxonomy" id="568900"/>
    <lineage>
        <taxon>Eukaryota</taxon>
        <taxon>Sar</taxon>
        <taxon>Stramenopiles</taxon>
        <taxon>Ochrophyta</taxon>
        <taxon>Bacillariophyta</taxon>
        <taxon>Bacillariophyceae</taxon>
        <taxon>Bacillariophycidae</taxon>
        <taxon>Naviculales</taxon>
        <taxon>Naviculaceae</taxon>
        <taxon>Seminavis</taxon>
    </lineage>
</organism>
<dbReference type="OrthoDB" id="48032at2759"/>
<feature type="signal peptide" evidence="4">
    <location>
        <begin position="1"/>
        <end position="16"/>
    </location>
</feature>
<dbReference type="Proteomes" id="UP001153069">
    <property type="component" value="Unassembled WGS sequence"/>
</dbReference>
<dbReference type="InterPro" id="IPR038538">
    <property type="entry name" value="MTERF_sf"/>
</dbReference>
<gene>
    <name evidence="5" type="ORF">SEMRO_613_G175550.1</name>
</gene>
<keyword evidence="6" id="KW-1185">Reference proteome</keyword>
<evidence type="ECO:0000256" key="3">
    <source>
        <dbReference type="SAM" id="MobiDB-lite"/>
    </source>
</evidence>